<dbReference type="EMBL" id="JACHGJ010000008">
    <property type="protein sequence ID" value="MBB6481922.1"/>
    <property type="molecule type" value="Genomic_DNA"/>
</dbReference>
<proteinExistence type="predicted"/>
<dbReference type="AlphaFoldDB" id="A0A841RHZ0"/>
<dbReference type="Proteomes" id="UP000587760">
    <property type="component" value="Unassembled WGS sequence"/>
</dbReference>
<name>A0A841RHZ0_9SPIO</name>
<evidence type="ECO:0000313" key="2">
    <source>
        <dbReference type="Proteomes" id="UP000587760"/>
    </source>
</evidence>
<comment type="caution">
    <text evidence="1">The sequence shown here is derived from an EMBL/GenBank/DDBJ whole genome shotgun (WGS) entry which is preliminary data.</text>
</comment>
<reference evidence="1 2" key="1">
    <citation type="submission" date="2020-08" db="EMBL/GenBank/DDBJ databases">
        <title>Genomic Encyclopedia of Type Strains, Phase IV (KMG-IV): sequencing the most valuable type-strain genomes for metagenomic binning, comparative biology and taxonomic classification.</title>
        <authorList>
            <person name="Goeker M."/>
        </authorList>
    </citation>
    <scope>NUCLEOTIDE SEQUENCE [LARGE SCALE GENOMIC DNA]</scope>
    <source>
        <strain evidence="1 2">DSM 2461</strain>
    </source>
</reference>
<sequence>MTLWNRFSHTNDSRLFHDLDEAEKWIDSPLK</sequence>
<organism evidence="1 2">
    <name type="scientific">Spirochaeta isovalerica</name>
    <dbReference type="NCBI Taxonomy" id="150"/>
    <lineage>
        <taxon>Bacteria</taxon>
        <taxon>Pseudomonadati</taxon>
        <taxon>Spirochaetota</taxon>
        <taxon>Spirochaetia</taxon>
        <taxon>Spirochaetales</taxon>
        <taxon>Spirochaetaceae</taxon>
        <taxon>Spirochaeta</taxon>
    </lineage>
</organism>
<accession>A0A841RHZ0</accession>
<keyword evidence="2" id="KW-1185">Reference proteome</keyword>
<protein>
    <submittedName>
        <fullName evidence="1">Uncharacterized protein</fullName>
    </submittedName>
</protein>
<gene>
    <name evidence="1" type="ORF">HNR50_003603</name>
</gene>
<evidence type="ECO:0000313" key="1">
    <source>
        <dbReference type="EMBL" id="MBB6481922.1"/>
    </source>
</evidence>